<keyword evidence="3" id="KW-1185">Reference proteome</keyword>
<dbReference type="STRING" id="1156394.T0RGQ7"/>
<reference evidence="2 3" key="1">
    <citation type="submission" date="2012-04" db="EMBL/GenBank/DDBJ databases">
        <title>The Genome Sequence of Saprolegnia declina VS20.</title>
        <authorList>
            <consortium name="The Broad Institute Genome Sequencing Platform"/>
            <person name="Russ C."/>
            <person name="Nusbaum C."/>
            <person name="Tyler B."/>
            <person name="van West P."/>
            <person name="Dieguez-Uribeondo J."/>
            <person name="de Bruijn I."/>
            <person name="Tripathy S."/>
            <person name="Jiang R."/>
            <person name="Young S.K."/>
            <person name="Zeng Q."/>
            <person name="Gargeya S."/>
            <person name="Fitzgerald M."/>
            <person name="Haas B."/>
            <person name="Abouelleil A."/>
            <person name="Alvarado L."/>
            <person name="Arachchi H.M."/>
            <person name="Berlin A."/>
            <person name="Chapman S.B."/>
            <person name="Goldberg J."/>
            <person name="Griggs A."/>
            <person name="Gujja S."/>
            <person name="Hansen M."/>
            <person name="Howarth C."/>
            <person name="Imamovic A."/>
            <person name="Larimer J."/>
            <person name="McCowen C."/>
            <person name="Montmayeur A."/>
            <person name="Murphy C."/>
            <person name="Neiman D."/>
            <person name="Pearson M."/>
            <person name="Priest M."/>
            <person name="Roberts A."/>
            <person name="Saif S."/>
            <person name="Shea T."/>
            <person name="Sisk P."/>
            <person name="Sykes S."/>
            <person name="Wortman J."/>
            <person name="Nusbaum C."/>
            <person name="Birren B."/>
        </authorList>
    </citation>
    <scope>NUCLEOTIDE SEQUENCE [LARGE SCALE GENOMIC DNA]</scope>
    <source>
        <strain evidence="2 3">VS20</strain>
    </source>
</reference>
<dbReference type="GeneID" id="19951779"/>
<keyword evidence="1" id="KW-1133">Transmembrane helix</keyword>
<evidence type="ECO:0000256" key="1">
    <source>
        <dbReference type="SAM" id="Phobius"/>
    </source>
</evidence>
<protein>
    <submittedName>
        <fullName evidence="2">Uncharacterized protein</fullName>
    </submittedName>
</protein>
<evidence type="ECO:0000313" key="2">
    <source>
        <dbReference type="EMBL" id="EQC31453.1"/>
    </source>
</evidence>
<proteinExistence type="predicted"/>
<feature type="transmembrane region" description="Helical" evidence="1">
    <location>
        <begin position="564"/>
        <end position="590"/>
    </location>
</feature>
<feature type="transmembrane region" description="Helical" evidence="1">
    <location>
        <begin position="1443"/>
        <end position="1463"/>
    </location>
</feature>
<feature type="transmembrane region" description="Helical" evidence="1">
    <location>
        <begin position="1563"/>
        <end position="1582"/>
    </location>
</feature>
<dbReference type="EMBL" id="JH767169">
    <property type="protein sequence ID" value="EQC31453.1"/>
    <property type="molecule type" value="Genomic_DNA"/>
</dbReference>
<name>T0RGQ7_SAPDV</name>
<feature type="transmembrane region" description="Helical" evidence="1">
    <location>
        <begin position="1612"/>
        <end position="1629"/>
    </location>
</feature>
<dbReference type="OrthoDB" id="72748at2759"/>
<keyword evidence="1" id="KW-0812">Transmembrane</keyword>
<organism evidence="2 3">
    <name type="scientific">Saprolegnia diclina (strain VS20)</name>
    <dbReference type="NCBI Taxonomy" id="1156394"/>
    <lineage>
        <taxon>Eukaryota</taxon>
        <taxon>Sar</taxon>
        <taxon>Stramenopiles</taxon>
        <taxon>Oomycota</taxon>
        <taxon>Saprolegniomycetes</taxon>
        <taxon>Saprolegniales</taxon>
        <taxon>Saprolegniaceae</taxon>
        <taxon>Saprolegnia</taxon>
    </lineage>
</organism>
<dbReference type="Proteomes" id="UP000030762">
    <property type="component" value="Unassembled WGS sequence"/>
</dbReference>
<dbReference type="RefSeq" id="XP_008615294.1">
    <property type="nucleotide sequence ID" value="XM_008617072.1"/>
</dbReference>
<dbReference type="VEuPathDB" id="FungiDB:SDRG_11052"/>
<feature type="transmembrane region" description="Helical" evidence="1">
    <location>
        <begin position="856"/>
        <end position="878"/>
    </location>
</feature>
<accession>T0RGQ7</accession>
<gene>
    <name evidence="2" type="ORF">SDRG_11052</name>
</gene>
<evidence type="ECO:0000313" key="3">
    <source>
        <dbReference type="Proteomes" id="UP000030762"/>
    </source>
</evidence>
<dbReference type="InParanoid" id="T0RGQ7"/>
<sequence>MAQSKTKTVLAAFAYLLLTVCLSVWYVALVTPAMSNDYWWPGFSVGGVQTFLGDYFNTRVILSTNASSQLPLAHLRVPKAYTSPPTFIGMSRARPRSLVLAPLPLPVVITALRANDLGSNIRLFTQYCYVDLHRAFPMALNARRQAKCDAQYTDNAAVYLEALLRNTDANDLNASPYMLPMNATIFEPLAALPGGTEVLTRIFHSEEDVTVEDEAALWRRFGLSTWQSQVTNYYEQGLVQTISIQNALGMAQRVTVYTVPSQFRGLALWSTVYAYAGFWNDLWTGDRLHFTLLLGVDAVSDAIKADWEYNMDSVATLTPVLRVVHLALGPLASMDVFVLPKPRALLAHLAAYEARLDGIKDSALFRALAETTTVYPVPASWTESSLIYYSGSPMCFSAPAYALPQEPMGFYDTCDGTAPLSVVLESRSVLFALSLLPTISSAAVAALCGSPSTCARVLRPAFAAAAQLPTTGDASAALEALKATNVSVYQFAANGSDPILLQQALAEASPWGVFGLVMLYEWLYGHREVYVVSGDVGAITTITQRYAMAQLEANALELPHQACVYMWFLTLYASAVVASVNVLVLTFGWTQRAQVAPFDLLHANRLTGCVWVGRPFLLVRGLTALALLSTSSVRFVNDGSLPGNESGFQDAPRSLLNTMIIASEATWMTYVVVDFGLPLLRTTGRVRSYGPLSAFFAWLCMVCLETTAPYEASIVVAPDCTQNRLGLQVTCALGSVAIGSLPRLLALLGINVGCIPLAMAVQRLCTGSTSRGQREWRPHVLVPAAAEVFLSKVHSEFWHDDVVTSVLSGLVPFGRGARLDLKLWCVLRFDSLCTTRGPILPFASSLPVPLLSMRRFYVRALGGFAYVVFSIVGSYTYIYVSSTAMANDFWWATFNATGHQTYLTNWFNRQLQFTGALDAVELAAPKFSDNAHNYNATSPLASAPLVVYASSLQNQVNSLAAVIAGLRNMNPCLIAYISTSYCYVDFNQTYELGATAARQEACKQHVENGAVYLESALRNILDWTQWQRCFGVSLETGVFSYLASTSRGRAWLREVRADDKLSLASEEAYWRRMGITAFVTEWQNYKTLGVIETIAIENALGMQYPLTLKRSNGSLHTSVQSSFKMHWTLANDLYSISSNASHDVGSSLIRQSPRFLYRNTTPEALLIANGTLPAPMDPGFSLLRSLLGPFGTITMQRVAPPRELLTWYKASTEALVEHFVSDIATATAYSEIAAGLQGSPVPLAWVGAEYVGGDVTCPTLPSPATFNLLEFFTAAGACTLGVSNSVVASSSMVVLALLAADFPTPTAICAAETVSAASCPDNYAARLSFVRAAVPETLVAAVQLPAARLKTQLANRVQLVQFLRDSSTNQTVLLQESLLASASFAFHSWLFLFEWVDAVREVVSFVGDTGESLTIISGRNTISTQPVNSMEVPVNVSYYCRRLLLFITFILGAVAMLVVVYVLGARGAIEGLNMFSINRVAGLVWIGRPLLLLRGTTAICLLSTATLDLNQVAGFYAFAPSTPAWYTTIMASGEITWLVFILNDAFSLLTKQHTARYGMKASLVVWAGLAIGTFCLPVRPLVTLARSCDVSAVDFQVECRSGVVAIGRMRRFAGIVGGTTATVGVLYVLERYLRPRASISEAHSHLLYATAKYHYATDGWIVDGVYYIDRASAVLTGLLSFEWQRTMYILDIKTWRQYAIDVSDGGARPFPYLAHAIPMKL</sequence>
<dbReference type="OMA" id="HWTLAND"/>
<keyword evidence="1" id="KW-0472">Membrane</keyword>
<feature type="transmembrane region" description="Helical" evidence="1">
    <location>
        <begin position="1483"/>
        <end position="1504"/>
    </location>
</feature>
<dbReference type="eggNOG" id="ENOG502SD6V">
    <property type="taxonomic scope" value="Eukaryota"/>
</dbReference>
<feature type="transmembrane region" description="Helical" evidence="1">
    <location>
        <begin position="1524"/>
        <end position="1542"/>
    </location>
</feature>